<keyword evidence="3" id="KW-1185">Reference proteome</keyword>
<evidence type="ECO:0000256" key="1">
    <source>
        <dbReference type="SAM" id="MobiDB-lite"/>
    </source>
</evidence>
<feature type="compositionally biased region" description="Low complexity" evidence="1">
    <location>
        <begin position="32"/>
        <end position="42"/>
    </location>
</feature>
<protein>
    <submittedName>
        <fullName evidence="2">Uncharacterized protein</fullName>
    </submittedName>
</protein>
<accession>A0A243RZ23</accession>
<comment type="caution">
    <text evidence="2">The sequence shown here is derived from an EMBL/GenBank/DDBJ whole genome shotgun (WGS) entry which is preliminary data.</text>
</comment>
<dbReference type="AlphaFoldDB" id="A0A243RZ23"/>
<proteinExistence type="predicted"/>
<organism evidence="2 3">
    <name type="scientific">Streptosporangium minutum</name>
    <dbReference type="NCBI Taxonomy" id="569862"/>
    <lineage>
        <taxon>Bacteria</taxon>
        <taxon>Bacillati</taxon>
        <taxon>Actinomycetota</taxon>
        <taxon>Actinomycetes</taxon>
        <taxon>Streptosporangiales</taxon>
        <taxon>Streptosporangiaceae</taxon>
        <taxon>Streptosporangium</taxon>
    </lineage>
</organism>
<feature type="compositionally biased region" description="Basic residues" evidence="1">
    <location>
        <begin position="109"/>
        <end position="134"/>
    </location>
</feature>
<evidence type="ECO:0000313" key="3">
    <source>
        <dbReference type="Proteomes" id="UP000194761"/>
    </source>
</evidence>
<name>A0A243RZ23_9ACTN</name>
<dbReference type="Proteomes" id="UP000194761">
    <property type="component" value="Unassembled WGS sequence"/>
</dbReference>
<feature type="compositionally biased region" description="Low complexity" evidence="1">
    <location>
        <begin position="50"/>
        <end position="59"/>
    </location>
</feature>
<evidence type="ECO:0000313" key="2">
    <source>
        <dbReference type="EMBL" id="OUC99773.1"/>
    </source>
</evidence>
<gene>
    <name evidence="2" type="ORF">CA984_01660</name>
</gene>
<reference evidence="2 3" key="1">
    <citation type="submission" date="2017-05" db="EMBL/GenBank/DDBJ databases">
        <title>Biotechnological potential of actinobacteria isolated from South African environments.</title>
        <authorList>
            <person name="Le Roes-Hill M."/>
            <person name="Prins A."/>
            <person name="Durrell K.A."/>
        </authorList>
    </citation>
    <scope>NUCLEOTIDE SEQUENCE [LARGE SCALE GENOMIC DNA]</scope>
    <source>
        <strain evidence="2">M26</strain>
    </source>
</reference>
<dbReference type="EMBL" id="NGFP01000004">
    <property type="protein sequence ID" value="OUC99773.1"/>
    <property type="molecule type" value="Genomic_DNA"/>
</dbReference>
<feature type="region of interest" description="Disordered" evidence="1">
    <location>
        <begin position="1"/>
        <end position="134"/>
    </location>
</feature>
<sequence length="134" mass="14323">MVGVGHGQRPAPSRPGLGLPGRADRAPRPAPRRAVGAAAGATGRDRRPRVVAARRPAAAQENGSAPGTPFGSAHIGRPRRRTVPETCPRTTGTQVPRTGKRPVNDVHQPIRHPQARTRRRGDRHARTAHGLRRG</sequence>